<evidence type="ECO:0000256" key="18">
    <source>
        <dbReference type="PIRSR" id="PIRSR634016-4"/>
    </source>
</evidence>
<keyword evidence="13 19" id="KW-0482">Metalloprotease</keyword>
<dbReference type="GO" id="GO:0005886">
    <property type="term" value="C:plasma membrane"/>
    <property type="evidence" value="ECO:0007669"/>
    <property type="project" value="UniProtKB-SubCell"/>
</dbReference>
<dbReference type="GO" id="GO:0070006">
    <property type="term" value="F:metalloaminopeptidase activity"/>
    <property type="evidence" value="ECO:0007669"/>
    <property type="project" value="TreeGrafter"/>
</dbReference>
<dbReference type="Proteomes" id="UP000660247">
    <property type="component" value="Unassembled WGS sequence"/>
</dbReference>
<dbReference type="FunFam" id="1.25.50.20:FF:000012">
    <property type="entry name" value="Aminopeptidase N"/>
    <property type="match status" value="1"/>
</dbReference>
<evidence type="ECO:0000256" key="1">
    <source>
        <dbReference type="ARBA" id="ARBA00004401"/>
    </source>
</evidence>
<dbReference type="InterPro" id="IPR027268">
    <property type="entry name" value="Peptidase_M4/M1_CTD_sf"/>
</dbReference>
<comment type="caution">
    <text evidence="24">The sequence shown here is derived from an EMBL/GenBank/DDBJ whole genome shotgun (WGS) entry which is preliminary data.</text>
</comment>
<evidence type="ECO:0000313" key="24">
    <source>
        <dbReference type="EMBL" id="NWI63362.1"/>
    </source>
</evidence>
<evidence type="ECO:0000256" key="3">
    <source>
        <dbReference type="ARBA" id="ARBA00011738"/>
    </source>
</evidence>
<dbReference type="GO" id="GO:0006508">
    <property type="term" value="P:proteolysis"/>
    <property type="evidence" value="ECO:0007669"/>
    <property type="project" value="UniProtKB-KW"/>
</dbReference>
<evidence type="ECO:0000256" key="9">
    <source>
        <dbReference type="ARBA" id="ARBA00022801"/>
    </source>
</evidence>
<evidence type="ECO:0000256" key="4">
    <source>
        <dbReference type="ARBA" id="ARBA00022438"/>
    </source>
</evidence>
<dbReference type="GO" id="GO:0005737">
    <property type="term" value="C:cytoplasm"/>
    <property type="evidence" value="ECO:0007669"/>
    <property type="project" value="TreeGrafter"/>
</dbReference>
<keyword evidence="8 17" id="KW-0479">Metal-binding</keyword>
<keyword evidence="16" id="KW-0325">Glycoprotein</keyword>
<dbReference type="FunFam" id="2.60.40.1910:FF:000005">
    <property type="entry name" value="Aminopeptidase"/>
    <property type="match status" value="1"/>
</dbReference>
<feature type="non-terminal residue" evidence="24">
    <location>
        <position position="979"/>
    </location>
</feature>
<evidence type="ECO:0000256" key="14">
    <source>
        <dbReference type="ARBA" id="ARBA00023136"/>
    </source>
</evidence>
<keyword evidence="15" id="KW-1015">Disulfide bond</keyword>
<dbReference type="InterPro" id="IPR042097">
    <property type="entry name" value="Aminopeptidase_N-like_N_sf"/>
</dbReference>
<feature type="region of interest" description="Disordered" evidence="20">
    <location>
        <begin position="42"/>
        <end position="92"/>
    </location>
</feature>
<evidence type="ECO:0000313" key="25">
    <source>
        <dbReference type="Proteomes" id="UP000660247"/>
    </source>
</evidence>
<proteinExistence type="inferred from homology"/>
<feature type="transmembrane region" description="Helical" evidence="19">
    <location>
        <begin position="12"/>
        <end position="34"/>
    </location>
</feature>
<comment type="subunit">
    <text evidence="3">Homodimer.</text>
</comment>
<evidence type="ECO:0000256" key="2">
    <source>
        <dbReference type="ARBA" id="ARBA00010136"/>
    </source>
</evidence>
<dbReference type="PANTHER" id="PTHR11533">
    <property type="entry name" value="PROTEASE M1 ZINC METALLOPROTEASE"/>
    <property type="match status" value="1"/>
</dbReference>
<evidence type="ECO:0000256" key="7">
    <source>
        <dbReference type="ARBA" id="ARBA00022692"/>
    </source>
</evidence>
<feature type="domain" description="ERAP1-like C-terminal" evidence="22">
    <location>
        <begin position="629"/>
        <end position="955"/>
    </location>
</feature>
<reference evidence="24" key="1">
    <citation type="submission" date="2019-10" db="EMBL/GenBank/DDBJ databases">
        <title>Bird 10,000 Genomes (B10K) Project - Family phase.</title>
        <authorList>
            <person name="Zhang G."/>
        </authorList>
    </citation>
    <scope>NUCLEOTIDE SEQUENCE</scope>
    <source>
        <strain evidence="24">B10K-DU-002-69</strain>
        <tissue evidence="24">Muscle</tissue>
    </source>
</reference>
<dbReference type="SUPFAM" id="SSF63737">
    <property type="entry name" value="Leukotriene A4 hydrolase N-terminal domain"/>
    <property type="match status" value="1"/>
</dbReference>
<dbReference type="Pfam" id="PF11838">
    <property type="entry name" value="ERAP1_C"/>
    <property type="match status" value="1"/>
</dbReference>
<dbReference type="InterPro" id="IPR014782">
    <property type="entry name" value="Peptidase_M1_dom"/>
</dbReference>
<comment type="cofactor">
    <cofactor evidence="17 19">
        <name>Zn(2+)</name>
        <dbReference type="ChEBI" id="CHEBI:29105"/>
    </cofactor>
    <text evidence="17 19">Binds 1 zinc ion per subunit.</text>
</comment>
<dbReference type="GO" id="GO:0042277">
    <property type="term" value="F:peptide binding"/>
    <property type="evidence" value="ECO:0007669"/>
    <property type="project" value="TreeGrafter"/>
</dbReference>
<dbReference type="GO" id="GO:0043171">
    <property type="term" value="P:peptide catabolic process"/>
    <property type="evidence" value="ECO:0007669"/>
    <property type="project" value="TreeGrafter"/>
</dbReference>
<dbReference type="FunFam" id="2.60.40.1730:FF:000001">
    <property type="entry name" value="Leucyl-cystinyl aminopeptidase"/>
    <property type="match status" value="1"/>
</dbReference>
<comment type="similarity">
    <text evidence="2 19">Belongs to the peptidase M1 family.</text>
</comment>
<dbReference type="EC" id="3.4.11.-" evidence="19"/>
<dbReference type="PRINTS" id="PR00756">
    <property type="entry name" value="ALADIPTASE"/>
</dbReference>
<dbReference type="FunFam" id="1.10.390.10:FF:000016">
    <property type="entry name" value="Glutamyl aminopeptidase"/>
    <property type="match status" value="1"/>
</dbReference>
<dbReference type="EMBL" id="WEIS01014969">
    <property type="protein sequence ID" value="NWI63362.1"/>
    <property type="molecule type" value="Genomic_DNA"/>
</dbReference>
<dbReference type="AlphaFoldDB" id="A0A851D3J5"/>
<feature type="domain" description="Peptidase M1 membrane alanine aminopeptidase" evidence="21">
    <location>
        <begin position="335"/>
        <end position="553"/>
    </location>
</feature>
<keyword evidence="4 19" id="KW-0031">Aminopeptidase</keyword>
<keyword evidence="10 17" id="KW-0862">Zinc</keyword>
<accession>A0A851D3J5</accession>
<evidence type="ECO:0000256" key="17">
    <source>
        <dbReference type="PIRSR" id="PIRSR634016-3"/>
    </source>
</evidence>
<keyword evidence="6 19" id="KW-0645">Protease</keyword>
<keyword evidence="7 19" id="KW-0812">Transmembrane</keyword>
<dbReference type="PANTHER" id="PTHR11533:SF172">
    <property type="entry name" value="AMINOPEPTIDASE N"/>
    <property type="match status" value="1"/>
</dbReference>
<dbReference type="Gene3D" id="2.60.40.1910">
    <property type="match status" value="1"/>
</dbReference>
<evidence type="ECO:0000256" key="6">
    <source>
        <dbReference type="ARBA" id="ARBA00022670"/>
    </source>
</evidence>
<feature type="domain" description="Aminopeptidase N-like N-terminal" evidence="23">
    <location>
        <begin position="100"/>
        <end position="299"/>
    </location>
</feature>
<evidence type="ECO:0000259" key="21">
    <source>
        <dbReference type="Pfam" id="PF01433"/>
    </source>
</evidence>
<protein>
    <recommendedName>
        <fullName evidence="19">Aminopeptidase</fullName>
        <ecNumber evidence="19">3.4.11.-</ecNumber>
    </recommendedName>
</protein>
<dbReference type="InterPro" id="IPR045357">
    <property type="entry name" value="Aminopeptidase_N-like_N"/>
</dbReference>
<keyword evidence="14 19" id="KW-0472">Membrane</keyword>
<feature type="binding site" evidence="17">
    <location>
        <position position="421"/>
    </location>
    <ligand>
        <name>Zn(2+)</name>
        <dbReference type="ChEBI" id="CHEBI:29105"/>
        <note>catalytic</note>
    </ligand>
</feature>
<evidence type="ECO:0000256" key="8">
    <source>
        <dbReference type="ARBA" id="ARBA00022723"/>
    </source>
</evidence>
<evidence type="ECO:0000259" key="23">
    <source>
        <dbReference type="Pfam" id="PF17900"/>
    </source>
</evidence>
<dbReference type="Gene3D" id="1.10.390.10">
    <property type="entry name" value="Neutral Protease Domain 2"/>
    <property type="match status" value="1"/>
</dbReference>
<dbReference type="Gene3D" id="2.60.40.1730">
    <property type="entry name" value="tricorn interacting facor f3 domain"/>
    <property type="match status" value="1"/>
</dbReference>
<name>A0A851D3J5_TODME</name>
<dbReference type="OrthoDB" id="510539at2759"/>
<evidence type="ECO:0000259" key="22">
    <source>
        <dbReference type="Pfam" id="PF11838"/>
    </source>
</evidence>
<dbReference type="InterPro" id="IPR034016">
    <property type="entry name" value="M1_APN-typ"/>
</dbReference>
<dbReference type="SUPFAM" id="SSF55486">
    <property type="entry name" value="Metalloproteases ('zincins'), catalytic domain"/>
    <property type="match status" value="1"/>
</dbReference>
<feature type="compositionally biased region" description="Low complexity" evidence="20">
    <location>
        <begin position="45"/>
        <end position="83"/>
    </location>
</feature>
<evidence type="ECO:0000256" key="13">
    <source>
        <dbReference type="ARBA" id="ARBA00023049"/>
    </source>
</evidence>
<evidence type="ECO:0000256" key="5">
    <source>
        <dbReference type="ARBA" id="ARBA00022475"/>
    </source>
</evidence>
<dbReference type="InterPro" id="IPR050344">
    <property type="entry name" value="Peptidase_M1_aminopeptidases"/>
</dbReference>
<evidence type="ECO:0000256" key="19">
    <source>
        <dbReference type="RuleBase" id="RU364040"/>
    </source>
</evidence>
<keyword evidence="25" id="KW-1185">Reference proteome</keyword>
<dbReference type="CDD" id="cd09601">
    <property type="entry name" value="M1_APN-Q_like"/>
    <property type="match status" value="1"/>
</dbReference>
<dbReference type="InterPro" id="IPR024571">
    <property type="entry name" value="ERAP1-like_C_dom"/>
</dbReference>
<sequence length="979" mass="109948">MAAGFFISKGVGIAAIVLGLGAVATIIALSVVYAQEKNKVPEPVTTVATSTGTSTGTGTATSTSTGTSTGTATSTSTGATSTTPTPNNPWNRWRLPTALVPESYEVTLQPFLKPEDGATYTFWGNSSVVFTCKEATDLILIHSKKLNYTMQGSHHASLHAVDGSSVPSITSTWLETTTQYLVVQLGGQLQVGQRYRLFSEFRGELADDLAGFYRSEYIDETNTTKVVATTQMQAADARKAFPCFDEPAMKANFTVTLIHPTDHSAISNMPPKNTRQQMIDGTLWNVTEFEPTPKMSTYLLAFIVSQFDHVSNDSGKVLIRIWGRPKAIKEGQGAYALKVTGSILSFFEEHYNTSYPLAKSDQVGLPDFNAGAMENWGLVTYRENSLLYDAKYSSIGNKERVVTWFGNLVTLRWWNDLWLNEGFASYVEYLGAHSAETSWNIKDLMVLNEVYPVMATDALTSSHPLTFREDEINTPAQISEVFDSIAYSKGASVLRMLSDFLTEGVFKDGLQSYLHTFEYSNTVYTDLWAHLQQAVQKWNVSLPNTISDIMDRWTLQMGFPVVTVDTNTGAVTQAHFLLDRNSTVDRPSIFNYVWIVPITWMTNETTGSRYWLTKVSDTNGQFKVSGSNWLLLNLNVSGYFRVNYNQENWDRLLTQLSTNHQAIPVINRAQIIDDAFNLARAKYVSVTLALATTRFLSRETAYMPWAAALNNLQYFQLMFDRTEVFGAMTKYIQQQVKPLFEHYRSITNNWTVIPDGLMDQYNEVNAISTACSYGIAECRDLATRYYLRWREDASNNPVPPNLRSAIYCSVVATGGEDAWDFLWARFQEATVVSEADKLRSALACSTESWILNRYLQYTLDPSKIRKQDATSTINSIASNVVGQSLAWDFIRSNWRTLFTQYGGGSFSFSRLILSVTQRFSSEFELQQLEQFKADNQDIGFGSGTRALEQALERTRTNINWVKENQQTVLSWFQEETHSR</sequence>
<dbReference type="Gene3D" id="1.25.50.20">
    <property type="match status" value="1"/>
</dbReference>
<dbReference type="InterPro" id="IPR001930">
    <property type="entry name" value="Peptidase_M1"/>
</dbReference>
<evidence type="ECO:0000256" key="11">
    <source>
        <dbReference type="ARBA" id="ARBA00022968"/>
    </source>
</evidence>
<evidence type="ECO:0000256" key="12">
    <source>
        <dbReference type="ARBA" id="ARBA00022989"/>
    </source>
</evidence>
<evidence type="ECO:0000256" key="10">
    <source>
        <dbReference type="ARBA" id="ARBA00022833"/>
    </source>
</evidence>
<dbReference type="Pfam" id="PF17900">
    <property type="entry name" value="Peptidase_M1_N"/>
    <property type="match status" value="1"/>
</dbReference>
<dbReference type="Pfam" id="PF01433">
    <property type="entry name" value="Peptidase_M1"/>
    <property type="match status" value="1"/>
</dbReference>
<feature type="site" description="Transition state stabilizer" evidence="18">
    <location>
        <position position="487"/>
    </location>
</feature>
<evidence type="ECO:0000256" key="20">
    <source>
        <dbReference type="SAM" id="MobiDB-lite"/>
    </source>
</evidence>
<comment type="subcellular location">
    <subcellularLocation>
        <location evidence="1">Cell membrane</location>
        <topology evidence="1">Single-pass type II membrane protein</topology>
    </subcellularLocation>
</comment>
<gene>
    <name evidence="24" type="primary">Anpep</name>
    <name evidence="24" type="ORF">TODMEX_R06051</name>
</gene>
<dbReference type="GO" id="GO:0008270">
    <property type="term" value="F:zinc ion binding"/>
    <property type="evidence" value="ECO:0007669"/>
    <property type="project" value="UniProtKB-UniRule"/>
</dbReference>
<dbReference type="GO" id="GO:0005615">
    <property type="term" value="C:extracellular space"/>
    <property type="evidence" value="ECO:0007669"/>
    <property type="project" value="TreeGrafter"/>
</dbReference>
<evidence type="ECO:0000256" key="15">
    <source>
        <dbReference type="ARBA" id="ARBA00023157"/>
    </source>
</evidence>
<keyword evidence="9 19" id="KW-0378">Hydrolase</keyword>
<keyword evidence="12 19" id="KW-1133">Transmembrane helix</keyword>
<organism evidence="24 25">
    <name type="scientific">Todus mexicanus</name>
    <name type="common">Puerto Rican tody</name>
    <dbReference type="NCBI Taxonomy" id="135184"/>
    <lineage>
        <taxon>Eukaryota</taxon>
        <taxon>Metazoa</taxon>
        <taxon>Chordata</taxon>
        <taxon>Craniata</taxon>
        <taxon>Vertebrata</taxon>
        <taxon>Euteleostomi</taxon>
        <taxon>Archelosauria</taxon>
        <taxon>Archosauria</taxon>
        <taxon>Dinosauria</taxon>
        <taxon>Saurischia</taxon>
        <taxon>Theropoda</taxon>
        <taxon>Coelurosauria</taxon>
        <taxon>Aves</taxon>
        <taxon>Neognathae</taxon>
        <taxon>Neoaves</taxon>
        <taxon>Telluraves</taxon>
        <taxon>Coraciimorphae</taxon>
        <taxon>Coraciiformes</taxon>
        <taxon>Todidae</taxon>
        <taxon>Todus</taxon>
    </lineage>
</organism>
<feature type="non-terminal residue" evidence="24">
    <location>
        <position position="1"/>
    </location>
</feature>
<evidence type="ECO:0000256" key="16">
    <source>
        <dbReference type="ARBA" id="ARBA00023180"/>
    </source>
</evidence>
<keyword evidence="11" id="KW-0735">Signal-anchor</keyword>
<keyword evidence="5" id="KW-1003">Cell membrane</keyword>